<dbReference type="Pfam" id="PF05977">
    <property type="entry name" value="MFS_3"/>
    <property type="match status" value="1"/>
</dbReference>
<comment type="subcellular location">
    <subcellularLocation>
        <location evidence="1">Cell membrane</location>
        <topology evidence="1">Multi-pass membrane protein</topology>
    </subcellularLocation>
</comment>
<gene>
    <name evidence="8" type="ORF">EV671_1006163</name>
</gene>
<keyword evidence="5 7" id="KW-1133">Transmembrane helix</keyword>
<dbReference type="SUPFAM" id="SSF103473">
    <property type="entry name" value="MFS general substrate transporter"/>
    <property type="match status" value="1"/>
</dbReference>
<feature type="transmembrane region" description="Helical" evidence="7">
    <location>
        <begin position="90"/>
        <end position="109"/>
    </location>
</feature>
<evidence type="ECO:0000256" key="4">
    <source>
        <dbReference type="ARBA" id="ARBA00022692"/>
    </source>
</evidence>
<feature type="transmembrane region" description="Helical" evidence="7">
    <location>
        <begin position="185"/>
        <end position="205"/>
    </location>
</feature>
<feature type="transmembrane region" description="Helical" evidence="7">
    <location>
        <begin position="393"/>
        <end position="413"/>
    </location>
</feature>
<evidence type="ECO:0000256" key="7">
    <source>
        <dbReference type="SAM" id="Phobius"/>
    </source>
</evidence>
<dbReference type="Gene3D" id="1.20.1250.20">
    <property type="entry name" value="MFS general substrate transporter like domains"/>
    <property type="match status" value="1"/>
</dbReference>
<keyword evidence="3" id="KW-1003">Cell membrane</keyword>
<evidence type="ECO:0000256" key="6">
    <source>
        <dbReference type="ARBA" id="ARBA00023136"/>
    </source>
</evidence>
<feature type="transmembrane region" description="Helical" evidence="7">
    <location>
        <begin position="330"/>
        <end position="352"/>
    </location>
</feature>
<dbReference type="InterPro" id="IPR010290">
    <property type="entry name" value="TM_effector"/>
</dbReference>
<dbReference type="EMBL" id="SMBU01000006">
    <property type="protein sequence ID" value="TCV01237.1"/>
    <property type="molecule type" value="Genomic_DNA"/>
</dbReference>
<feature type="transmembrane region" description="Helical" evidence="7">
    <location>
        <begin position="115"/>
        <end position="139"/>
    </location>
</feature>
<evidence type="ECO:0000256" key="2">
    <source>
        <dbReference type="ARBA" id="ARBA00022448"/>
    </source>
</evidence>
<sequence length="427" mass="44220">MTTTDTASAPDPRRTLLRNTNFRWLLGGGLLSMLGDQFTLLALPWLVLTLSKDPLVLGTVLALGSLPRALFILVGGALVDRHSPKRMLWLTKWLNAALLGALAALTASGDVTLPTIYALTLAIGLATAFSYPAGSAILPQAVPPALLQPANGLLMGARQLVLLLGPVLAGLLVTTGGAPGLGRGGLAWAFGFDAFSFAVSAWTLARVQTTAREPKAAQPVLAAIAESMRACWQDRELRALFLYFAAIAFFVGGPIQVALPVLASERLPGGAAALGVMLAAHGLGALAGMAVSGLRPHWRLSTLGGTVLLIDSIAGGVFLVFGHVQAAWQGALLLLPLGALGGFVQVAVYSWLQNRIPPAMLGRSMALFMFIVMGLAPLASATAGAALRVLDVTQLFTVAACCLLVVVALGALFTPIRRIAYSGVAVA</sequence>
<organism evidence="8 9">
    <name type="scientific">Roseateles saccharophilus</name>
    <name type="common">Pseudomonas saccharophila</name>
    <dbReference type="NCBI Taxonomy" id="304"/>
    <lineage>
        <taxon>Bacteria</taxon>
        <taxon>Pseudomonadati</taxon>
        <taxon>Pseudomonadota</taxon>
        <taxon>Betaproteobacteria</taxon>
        <taxon>Burkholderiales</taxon>
        <taxon>Sphaerotilaceae</taxon>
        <taxon>Roseateles</taxon>
    </lineage>
</organism>
<dbReference type="RefSeq" id="WP_132570684.1">
    <property type="nucleotide sequence ID" value="NZ_CBCSGL010000003.1"/>
</dbReference>
<dbReference type="AlphaFoldDB" id="A0A4R3V7X3"/>
<keyword evidence="2" id="KW-0813">Transport</keyword>
<evidence type="ECO:0000313" key="9">
    <source>
        <dbReference type="Proteomes" id="UP000295110"/>
    </source>
</evidence>
<dbReference type="InterPro" id="IPR036259">
    <property type="entry name" value="MFS_trans_sf"/>
</dbReference>
<accession>A0A4R3V7X3</accession>
<evidence type="ECO:0000256" key="3">
    <source>
        <dbReference type="ARBA" id="ARBA00022475"/>
    </source>
</evidence>
<feature type="transmembrane region" description="Helical" evidence="7">
    <location>
        <begin position="303"/>
        <end position="324"/>
    </location>
</feature>
<feature type="transmembrane region" description="Helical" evidence="7">
    <location>
        <begin position="55"/>
        <end position="78"/>
    </location>
</feature>
<dbReference type="GO" id="GO:0005886">
    <property type="term" value="C:plasma membrane"/>
    <property type="evidence" value="ECO:0007669"/>
    <property type="project" value="UniProtKB-SubCell"/>
</dbReference>
<feature type="transmembrane region" description="Helical" evidence="7">
    <location>
        <begin position="271"/>
        <end position="291"/>
    </location>
</feature>
<protein>
    <submittedName>
        <fullName evidence="8">Transmembrane secretion effector</fullName>
    </submittedName>
</protein>
<dbReference type="CDD" id="cd06173">
    <property type="entry name" value="MFS_MefA_like"/>
    <property type="match status" value="1"/>
</dbReference>
<reference evidence="8 9" key="1">
    <citation type="submission" date="2019-03" db="EMBL/GenBank/DDBJ databases">
        <title>Genomic Encyclopedia of Type Strains, Phase IV (KMG-IV): sequencing the most valuable type-strain genomes for metagenomic binning, comparative biology and taxonomic classification.</title>
        <authorList>
            <person name="Goeker M."/>
        </authorList>
    </citation>
    <scope>NUCLEOTIDE SEQUENCE [LARGE SCALE GENOMIC DNA]</scope>
    <source>
        <strain evidence="8 9">DSM 654</strain>
    </source>
</reference>
<evidence type="ECO:0000256" key="5">
    <source>
        <dbReference type="ARBA" id="ARBA00022989"/>
    </source>
</evidence>
<feature type="transmembrane region" description="Helical" evidence="7">
    <location>
        <begin position="22"/>
        <end position="43"/>
    </location>
</feature>
<dbReference type="OrthoDB" id="69054at2"/>
<comment type="caution">
    <text evidence="8">The sequence shown here is derived from an EMBL/GenBank/DDBJ whole genome shotgun (WGS) entry which is preliminary data.</text>
</comment>
<evidence type="ECO:0000256" key="1">
    <source>
        <dbReference type="ARBA" id="ARBA00004651"/>
    </source>
</evidence>
<feature type="transmembrane region" description="Helical" evidence="7">
    <location>
        <begin position="239"/>
        <end position="259"/>
    </location>
</feature>
<keyword evidence="6 7" id="KW-0472">Membrane</keyword>
<dbReference type="PANTHER" id="PTHR23513:SF11">
    <property type="entry name" value="STAPHYLOFERRIN A TRANSPORTER"/>
    <property type="match status" value="1"/>
</dbReference>
<name>A0A4R3V7X3_ROSSA</name>
<feature type="transmembrane region" description="Helical" evidence="7">
    <location>
        <begin position="364"/>
        <end position="387"/>
    </location>
</feature>
<keyword evidence="4 7" id="KW-0812">Transmembrane</keyword>
<dbReference type="PANTHER" id="PTHR23513">
    <property type="entry name" value="INTEGRAL MEMBRANE EFFLUX PROTEIN-RELATED"/>
    <property type="match status" value="1"/>
</dbReference>
<evidence type="ECO:0000313" key="8">
    <source>
        <dbReference type="EMBL" id="TCV01237.1"/>
    </source>
</evidence>
<dbReference type="Proteomes" id="UP000295110">
    <property type="component" value="Unassembled WGS sequence"/>
</dbReference>
<proteinExistence type="predicted"/>
<feature type="transmembrane region" description="Helical" evidence="7">
    <location>
        <begin position="160"/>
        <end position="179"/>
    </location>
</feature>
<keyword evidence="9" id="KW-1185">Reference proteome</keyword>